<evidence type="ECO:0000313" key="1">
    <source>
        <dbReference type="EMBL" id="WWC93121.1"/>
    </source>
</evidence>
<accession>A0AAX4K5Z2</accession>
<keyword evidence="2" id="KW-1185">Reference proteome</keyword>
<sequence length="217" mass="25312">MSNNPNYPFDYSFYRGGKPLHLPDQGFHYYRKERPSDFTPLPSNSNTNTNIQLPYEHFNPFSPKNVFPKYGWYDTSTPQGSAFSQPTSNLDQYQSGFQNKVSSSTKIPYIFPNTEEYQMYTNHPSLLPKSYQGGSIPNPTITEDETKKVYKPFGEKSNLYWTSPKTGKSYQLPPSTSKYRTKHRYICEYCQSRKMDIDAYTWCGNCRDYTKNVVIFD</sequence>
<dbReference type="RefSeq" id="XP_066079883.1">
    <property type="nucleotide sequence ID" value="XM_066223786.1"/>
</dbReference>
<evidence type="ECO:0008006" key="3">
    <source>
        <dbReference type="Google" id="ProtNLM"/>
    </source>
</evidence>
<gene>
    <name evidence="1" type="ORF">L201_008088</name>
</gene>
<protein>
    <recommendedName>
        <fullName evidence="3">GATA-type domain-containing protein</fullName>
    </recommendedName>
</protein>
<name>A0AAX4K5Z2_9TREE</name>
<proteinExistence type="predicted"/>
<evidence type="ECO:0000313" key="2">
    <source>
        <dbReference type="Proteomes" id="UP001355207"/>
    </source>
</evidence>
<dbReference type="Proteomes" id="UP001355207">
    <property type="component" value="Chromosome 11"/>
</dbReference>
<organism evidence="1 2">
    <name type="scientific">Kwoniella dendrophila CBS 6074</name>
    <dbReference type="NCBI Taxonomy" id="1295534"/>
    <lineage>
        <taxon>Eukaryota</taxon>
        <taxon>Fungi</taxon>
        <taxon>Dikarya</taxon>
        <taxon>Basidiomycota</taxon>
        <taxon>Agaricomycotina</taxon>
        <taxon>Tremellomycetes</taxon>
        <taxon>Tremellales</taxon>
        <taxon>Cryptococcaceae</taxon>
        <taxon>Kwoniella</taxon>
    </lineage>
</organism>
<dbReference type="EMBL" id="CP144108">
    <property type="protein sequence ID" value="WWC93121.1"/>
    <property type="molecule type" value="Genomic_DNA"/>
</dbReference>
<dbReference type="GeneID" id="91098756"/>
<reference evidence="1 2" key="1">
    <citation type="submission" date="2024-01" db="EMBL/GenBank/DDBJ databases">
        <title>Comparative genomics of Cryptococcus and Kwoniella reveals pathogenesis evolution and contrasting modes of karyotype evolution via chromosome fusion or intercentromeric recombination.</title>
        <authorList>
            <person name="Coelho M.A."/>
            <person name="David-Palma M."/>
            <person name="Shea T."/>
            <person name="Bowers K."/>
            <person name="McGinley-Smith S."/>
            <person name="Mohammad A.W."/>
            <person name="Gnirke A."/>
            <person name="Yurkov A.M."/>
            <person name="Nowrousian M."/>
            <person name="Sun S."/>
            <person name="Cuomo C.A."/>
            <person name="Heitman J."/>
        </authorList>
    </citation>
    <scope>NUCLEOTIDE SEQUENCE [LARGE SCALE GENOMIC DNA]</scope>
    <source>
        <strain evidence="1 2">CBS 6074</strain>
    </source>
</reference>
<dbReference type="AlphaFoldDB" id="A0AAX4K5Z2"/>